<feature type="compositionally biased region" description="Low complexity" evidence="1">
    <location>
        <begin position="122"/>
        <end position="156"/>
    </location>
</feature>
<gene>
    <name evidence="2" type="ORF">GCM10025883_18640</name>
</gene>
<evidence type="ECO:0008006" key="4">
    <source>
        <dbReference type="Google" id="ProtNLM"/>
    </source>
</evidence>
<evidence type="ECO:0000256" key="1">
    <source>
        <dbReference type="SAM" id="MobiDB-lite"/>
    </source>
</evidence>
<dbReference type="EMBL" id="BSUO01000001">
    <property type="protein sequence ID" value="GMA39819.1"/>
    <property type="molecule type" value="Genomic_DNA"/>
</dbReference>
<proteinExistence type="predicted"/>
<accession>A0ABQ6IPK6</accession>
<comment type="caution">
    <text evidence="2">The sequence shown here is derived from an EMBL/GenBank/DDBJ whole genome shotgun (WGS) entry which is preliminary data.</text>
</comment>
<feature type="region of interest" description="Disordered" evidence="1">
    <location>
        <begin position="21"/>
        <end position="51"/>
    </location>
</feature>
<organism evidence="2 3">
    <name type="scientific">Mobilicoccus caccae</name>
    <dbReference type="NCBI Taxonomy" id="1859295"/>
    <lineage>
        <taxon>Bacteria</taxon>
        <taxon>Bacillati</taxon>
        <taxon>Actinomycetota</taxon>
        <taxon>Actinomycetes</taxon>
        <taxon>Micrococcales</taxon>
        <taxon>Dermatophilaceae</taxon>
        <taxon>Mobilicoccus</taxon>
    </lineage>
</organism>
<reference evidence="3" key="1">
    <citation type="journal article" date="2019" name="Int. J. Syst. Evol. Microbiol.">
        <title>The Global Catalogue of Microorganisms (GCM) 10K type strain sequencing project: providing services to taxonomists for standard genome sequencing and annotation.</title>
        <authorList>
            <consortium name="The Broad Institute Genomics Platform"/>
            <consortium name="The Broad Institute Genome Sequencing Center for Infectious Disease"/>
            <person name="Wu L."/>
            <person name="Ma J."/>
        </authorList>
    </citation>
    <scope>NUCLEOTIDE SEQUENCE [LARGE SCALE GENOMIC DNA]</scope>
    <source>
        <strain evidence="3">NBRC 113072</strain>
    </source>
</reference>
<name>A0ABQ6IPK6_9MICO</name>
<protein>
    <recommendedName>
        <fullName evidence="4">Peptidase MA superfamily protein</fullName>
    </recommendedName>
</protein>
<feature type="region of interest" description="Disordered" evidence="1">
    <location>
        <begin position="119"/>
        <end position="156"/>
    </location>
</feature>
<keyword evidence="3" id="KW-1185">Reference proteome</keyword>
<evidence type="ECO:0000313" key="2">
    <source>
        <dbReference type="EMBL" id="GMA39819.1"/>
    </source>
</evidence>
<evidence type="ECO:0000313" key="3">
    <source>
        <dbReference type="Proteomes" id="UP001157126"/>
    </source>
</evidence>
<dbReference type="Proteomes" id="UP001157126">
    <property type="component" value="Unassembled WGS sequence"/>
</dbReference>
<sequence length="335" mass="34792">MVLALVGCLIGGPVVAGCGAPGEGGPVTSPSGRAESASPGHASPGVSDLRDRWPSAQVIRAGEAVVVGARPEAELRDIAAAADEAWQRCRAVWPEQPPPPVILAPATSEQGKALRDDARLVSPDPADGRPGPPDSSGKAVTDGTATDGAATDGAAAEGAAATTVVVGDPPHSRARVHLGTGAWDALTDEGRRVVLTHECVHVALSAQPRPDAPRWLVEGVAEYVAYRDSPVSLEDVWEPLREKVTRDGVPDTLPAADDFEPVEGTRPRSLEQRRLTYAEASSAAATYARLHGESALVGLVVTGPPGGGRDRDAYGRSQAELLPAWQTDLRRGSQR</sequence>